<organism evidence="11 12">
    <name type="scientific">Treponema pedis</name>
    <dbReference type="NCBI Taxonomy" id="409322"/>
    <lineage>
        <taxon>Bacteria</taxon>
        <taxon>Pseudomonadati</taxon>
        <taxon>Spirochaetota</taxon>
        <taxon>Spirochaetia</taxon>
        <taxon>Spirochaetales</taxon>
        <taxon>Treponemataceae</taxon>
        <taxon>Treponema</taxon>
    </lineage>
</organism>
<name>A0A7S6WN82_9SPIR</name>
<evidence type="ECO:0000256" key="5">
    <source>
        <dbReference type="ARBA" id="ARBA00022840"/>
    </source>
</evidence>
<keyword evidence="5 9" id="KW-0067">ATP-binding</keyword>
<reference evidence="11 12" key="1">
    <citation type="submission" date="2020-09" db="EMBL/GenBank/DDBJ databases">
        <title>Characterization of Treponema spp. from bovine digital dermatitis in Korea.</title>
        <authorList>
            <person name="Espiritu H.M."/>
            <person name="Cho Y.I."/>
            <person name="Mamuad L."/>
        </authorList>
    </citation>
    <scope>NUCLEOTIDE SEQUENCE [LARGE SCALE GENOMIC DNA]</scope>
    <source>
        <strain evidence="11 12">KS1</strain>
    </source>
</reference>
<keyword evidence="1 9" id="KW-0963">Cytoplasm</keyword>
<dbReference type="Gene3D" id="3.40.50.620">
    <property type="entry name" value="HUPs"/>
    <property type="match status" value="1"/>
</dbReference>
<accession>A0A7S6WN82</accession>
<evidence type="ECO:0000256" key="8">
    <source>
        <dbReference type="ARBA" id="ARBA00029346"/>
    </source>
</evidence>
<keyword evidence="2 9" id="KW-0808">Transferase</keyword>
<gene>
    <name evidence="9 11" type="primary">coaD</name>
    <name evidence="11" type="ORF">IFE08_10575</name>
</gene>
<dbReference type="AlphaFoldDB" id="A0A7S6WN82"/>
<feature type="site" description="Transition state stabilizer" evidence="9">
    <location>
        <position position="17"/>
    </location>
</feature>
<dbReference type="HAMAP" id="MF_00151">
    <property type="entry name" value="PPAT_bact"/>
    <property type="match status" value="1"/>
</dbReference>
<comment type="similarity">
    <text evidence="9">Belongs to the bacterial CoaD family.</text>
</comment>
<dbReference type="Proteomes" id="UP000593915">
    <property type="component" value="Chromosome"/>
</dbReference>
<feature type="binding site" evidence="9">
    <location>
        <position position="41"/>
    </location>
    <ligand>
        <name>substrate</name>
    </ligand>
</feature>
<feature type="binding site" evidence="9">
    <location>
        <position position="73"/>
    </location>
    <ligand>
        <name>substrate</name>
    </ligand>
</feature>
<evidence type="ECO:0000313" key="11">
    <source>
        <dbReference type="EMBL" id="QOW60263.1"/>
    </source>
</evidence>
<protein>
    <recommendedName>
        <fullName evidence="9">Phosphopantetheine adenylyltransferase</fullName>
        <ecNumber evidence="9">2.7.7.3</ecNumber>
    </recommendedName>
    <alternativeName>
        <fullName evidence="9">Dephospho-CoA pyrophosphorylase</fullName>
    </alternativeName>
    <alternativeName>
        <fullName evidence="9">Pantetheine-phosphate adenylyltransferase</fullName>
        <shortName evidence="9">PPAT</shortName>
    </alternativeName>
</protein>
<dbReference type="InterPro" id="IPR001980">
    <property type="entry name" value="PPAT"/>
</dbReference>
<dbReference type="CDD" id="cd02163">
    <property type="entry name" value="PPAT"/>
    <property type="match status" value="1"/>
</dbReference>
<feature type="domain" description="Cytidyltransferase-like" evidence="10">
    <location>
        <begin position="5"/>
        <end position="133"/>
    </location>
</feature>
<dbReference type="RefSeq" id="WP_020966287.1">
    <property type="nucleotide sequence ID" value="NZ_CP045670.1"/>
</dbReference>
<evidence type="ECO:0000256" key="1">
    <source>
        <dbReference type="ARBA" id="ARBA00022490"/>
    </source>
</evidence>
<comment type="catalytic activity">
    <reaction evidence="8 9">
        <text>(R)-4'-phosphopantetheine + ATP + H(+) = 3'-dephospho-CoA + diphosphate</text>
        <dbReference type="Rhea" id="RHEA:19801"/>
        <dbReference type="ChEBI" id="CHEBI:15378"/>
        <dbReference type="ChEBI" id="CHEBI:30616"/>
        <dbReference type="ChEBI" id="CHEBI:33019"/>
        <dbReference type="ChEBI" id="CHEBI:57328"/>
        <dbReference type="ChEBI" id="CHEBI:61723"/>
        <dbReference type="EC" id="2.7.7.3"/>
    </reaction>
</comment>
<feature type="binding site" evidence="9">
    <location>
        <begin position="123"/>
        <end position="129"/>
    </location>
    <ligand>
        <name>ATP</name>
        <dbReference type="ChEBI" id="CHEBI:30616"/>
    </ligand>
</feature>
<feature type="binding site" evidence="9">
    <location>
        <position position="17"/>
    </location>
    <ligand>
        <name>ATP</name>
        <dbReference type="ChEBI" id="CHEBI:30616"/>
    </ligand>
</feature>
<dbReference type="PRINTS" id="PR01020">
    <property type="entry name" value="LPSBIOSNTHSS"/>
</dbReference>
<dbReference type="GeneID" id="301090948"/>
<dbReference type="NCBIfam" id="TIGR00125">
    <property type="entry name" value="cyt_tran_rel"/>
    <property type="match status" value="1"/>
</dbReference>
<feature type="binding site" evidence="9">
    <location>
        <position position="9"/>
    </location>
    <ligand>
        <name>substrate</name>
    </ligand>
</feature>
<evidence type="ECO:0000256" key="6">
    <source>
        <dbReference type="ARBA" id="ARBA00022842"/>
    </source>
</evidence>
<dbReference type="PANTHER" id="PTHR21342">
    <property type="entry name" value="PHOSPHOPANTETHEINE ADENYLYLTRANSFERASE"/>
    <property type="match status" value="1"/>
</dbReference>
<dbReference type="SUPFAM" id="SSF52374">
    <property type="entry name" value="Nucleotidylyl transferase"/>
    <property type="match status" value="1"/>
</dbReference>
<comment type="cofactor">
    <cofactor evidence="9">
        <name>Mg(2+)</name>
        <dbReference type="ChEBI" id="CHEBI:18420"/>
    </cofactor>
</comment>
<dbReference type="UniPathway" id="UPA00241">
    <property type="reaction ID" value="UER00355"/>
</dbReference>
<feature type="binding site" evidence="9">
    <location>
        <position position="98"/>
    </location>
    <ligand>
        <name>ATP</name>
        <dbReference type="ChEBI" id="CHEBI:30616"/>
    </ligand>
</feature>
<evidence type="ECO:0000313" key="12">
    <source>
        <dbReference type="Proteomes" id="UP000593915"/>
    </source>
</evidence>
<keyword evidence="3 9" id="KW-0548">Nucleotidyltransferase</keyword>
<sequence>MVKAVFAGSFDPPTYGHLNVIERAQKIFTEVHVVIAVNNNKRCLFSGEERRDMMTALVEKWNNVIVSTWSTLIVDYAVKIGAQVLIRGVRNVSDFSYEFDLALMNKGLNQKIETIFLLPDPKYFVLRSSSIKELAFFGGDLSGMVPPLVEKALKDKIDLQLTER</sequence>
<comment type="subunit">
    <text evidence="9">Homohexamer.</text>
</comment>
<dbReference type="EC" id="2.7.7.3" evidence="9"/>
<keyword evidence="4 9" id="KW-0547">Nucleotide-binding</keyword>
<feature type="binding site" evidence="9">
    <location>
        <begin position="9"/>
        <end position="10"/>
    </location>
    <ligand>
        <name>ATP</name>
        <dbReference type="ChEBI" id="CHEBI:30616"/>
    </ligand>
</feature>
<dbReference type="EMBL" id="CP061839">
    <property type="protein sequence ID" value="QOW60263.1"/>
    <property type="molecule type" value="Genomic_DNA"/>
</dbReference>
<dbReference type="Pfam" id="PF01467">
    <property type="entry name" value="CTP_transf_like"/>
    <property type="match status" value="1"/>
</dbReference>
<dbReference type="PANTHER" id="PTHR21342:SF1">
    <property type="entry name" value="PHOSPHOPANTETHEINE ADENYLYLTRANSFERASE"/>
    <property type="match status" value="1"/>
</dbReference>
<dbReference type="GO" id="GO:0005737">
    <property type="term" value="C:cytoplasm"/>
    <property type="evidence" value="ECO:0007669"/>
    <property type="project" value="UniProtKB-SubCell"/>
</dbReference>
<dbReference type="GO" id="GO:0004595">
    <property type="term" value="F:pantetheine-phosphate adenylyltransferase activity"/>
    <property type="evidence" value="ECO:0007669"/>
    <property type="project" value="UniProtKB-UniRule"/>
</dbReference>
<dbReference type="GO" id="GO:0015937">
    <property type="term" value="P:coenzyme A biosynthetic process"/>
    <property type="evidence" value="ECO:0007669"/>
    <property type="project" value="UniProtKB-UniRule"/>
</dbReference>
<feature type="binding site" evidence="9">
    <location>
        <position position="87"/>
    </location>
    <ligand>
        <name>substrate</name>
    </ligand>
</feature>
<evidence type="ECO:0000256" key="3">
    <source>
        <dbReference type="ARBA" id="ARBA00022695"/>
    </source>
</evidence>
<proteinExistence type="inferred from homology"/>
<comment type="subcellular location">
    <subcellularLocation>
        <location evidence="9">Cytoplasm</location>
    </subcellularLocation>
</comment>
<evidence type="ECO:0000259" key="10">
    <source>
        <dbReference type="Pfam" id="PF01467"/>
    </source>
</evidence>
<evidence type="ECO:0000256" key="9">
    <source>
        <dbReference type="HAMAP-Rule" id="MF_00151"/>
    </source>
</evidence>
<comment type="function">
    <text evidence="9">Reversibly transfers an adenylyl group from ATP to 4'-phosphopantetheine, yielding dephospho-CoA (dPCoA) and pyrophosphate.</text>
</comment>
<keyword evidence="6 9" id="KW-0460">Magnesium</keyword>
<keyword evidence="7 9" id="KW-0173">Coenzyme A biosynthesis</keyword>
<dbReference type="InterPro" id="IPR004821">
    <property type="entry name" value="Cyt_trans-like"/>
</dbReference>
<dbReference type="NCBIfam" id="TIGR01510">
    <property type="entry name" value="coaD_prev_kdtB"/>
    <property type="match status" value="1"/>
</dbReference>
<feature type="binding site" evidence="9">
    <location>
        <begin position="88"/>
        <end position="90"/>
    </location>
    <ligand>
        <name>ATP</name>
        <dbReference type="ChEBI" id="CHEBI:30616"/>
    </ligand>
</feature>
<evidence type="ECO:0000256" key="7">
    <source>
        <dbReference type="ARBA" id="ARBA00022993"/>
    </source>
</evidence>
<evidence type="ECO:0000256" key="2">
    <source>
        <dbReference type="ARBA" id="ARBA00022679"/>
    </source>
</evidence>
<dbReference type="GO" id="GO:0005524">
    <property type="term" value="F:ATP binding"/>
    <property type="evidence" value="ECO:0007669"/>
    <property type="project" value="UniProtKB-KW"/>
</dbReference>
<dbReference type="InterPro" id="IPR014729">
    <property type="entry name" value="Rossmann-like_a/b/a_fold"/>
</dbReference>
<comment type="pathway">
    <text evidence="9">Cofactor biosynthesis; coenzyme A biosynthesis; CoA from (R)-pantothenate: step 4/5.</text>
</comment>
<evidence type="ECO:0000256" key="4">
    <source>
        <dbReference type="ARBA" id="ARBA00022741"/>
    </source>
</evidence>